<name>A0A9N9N5W7_9GLOM</name>
<evidence type="ECO:0000313" key="2">
    <source>
        <dbReference type="Proteomes" id="UP000789570"/>
    </source>
</evidence>
<proteinExistence type="predicted"/>
<reference evidence="1" key="1">
    <citation type="submission" date="2021-06" db="EMBL/GenBank/DDBJ databases">
        <authorList>
            <person name="Kallberg Y."/>
            <person name="Tangrot J."/>
            <person name="Rosling A."/>
        </authorList>
    </citation>
    <scope>NUCLEOTIDE SEQUENCE</scope>
    <source>
        <strain evidence="1">UK204</strain>
    </source>
</reference>
<sequence length="154" mass="18034">SERKNEFEVLLVRGVQNIQKVSYPSIRSWITSIVISPYQELSSTMQTQQKLTFELVNRILVGEFVALHRNVWKAIMNEFDRLYGAINKVHDDFLGCFHTIKHVITVNSNYLILSNPNLSKKQVQKLFEKFKLEHKFKVCPDVIEDIYLQTNGYV</sequence>
<dbReference type="AlphaFoldDB" id="A0A9N9N5W7"/>
<organism evidence="1 2">
    <name type="scientific">Funneliformis caledonium</name>
    <dbReference type="NCBI Taxonomy" id="1117310"/>
    <lineage>
        <taxon>Eukaryota</taxon>
        <taxon>Fungi</taxon>
        <taxon>Fungi incertae sedis</taxon>
        <taxon>Mucoromycota</taxon>
        <taxon>Glomeromycotina</taxon>
        <taxon>Glomeromycetes</taxon>
        <taxon>Glomerales</taxon>
        <taxon>Glomeraceae</taxon>
        <taxon>Funneliformis</taxon>
    </lineage>
</organism>
<dbReference type="EMBL" id="CAJVPQ010008230">
    <property type="protein sequence ID" value="CAG8704802.1"/>
    <property type="molecule type" value="Genomic_DNA"/>
</dbReference>
<protein>
    <submittedName>
        <fullName evidence="1">9381_t:CDS:1</fullName>
    </submittedName>
</protein>
<dbReference type="Proteomes" id="UP000789570">
    <property type="component" value="Unassembled WGS sequence"/>
</dbReference>
<accession>A0A9N9N5W7</accession>
<dbReference type="OrthoDB" id="2369467at2759"/>
<gene>
    <name evidence="1" type="ORF">FCALED_LOCUS13647</name>
</gene>
<keyword evidence="2" id="KW-1185">Reference proteome</keyword>
<evidence type="ECO:0000313" key="1">
    <source>
        <dbReference type="EMBL" id="CAG8704802.1"/>
    </source>
</evidence>
<feature type="non-terminal residue" evidence="1">
    <location>
        <position position="154"/>
    </location>
</feature>
<comment type="caution">
    <text evidence="1">The sequence shown here is derived from an EMBL/GenBank/DDBJ whole genome shotgun (WGS) entry which is preliminary data.</text>
</comment>